<gene>
    <name evidence="2" type="ORF">BBI17_001434</name>
    <name evidence="3" type="ORF">BBO99_00000617</name>
</gene>
<evidence type="ECO:0000313" key="2">
    <source>
        <dbReference type="EMBL" id="RLN43762.1"/>
    </source>
</evidence>
<name>A0A3R7K3X0_9STRA</name>
<dbReference type="EMBL" id="MAYM02000342">
    <property type="protein sequence ID" value="RLN43762.1"/>
    <property type="molecule type" value="Genomic_DNA"/>
</dbReference>
<feature type="region of interest" description="Disordered" evidence="1">
    <location>
        <begin position="89"/>
        <end position="112"/>
    </location>
</feature>
<feature type="region of interest" description="Disordered" evidence="1">
    <location>
        <begin position="1"/>
        <end position="27"/>
    </location>
</feature>
<protein>
    <submittedName>
        <fullName evidence="3">Uncharacterized protein</fullName>
    </submittedName>
</protein>
<evidence type="ECO:0000256" key="1">
    <source>
        <dbReference type="SAM" id="MobiDB-lite"/>
    </source>
</evidence>
<dbReference type="Proteomes" id="UP000285883">
    <property type="component" value="Unassembled WGS sequence"/>
</dbReference>
<evidence type="ECO:0000313" key="4">
    <source>
        <dbReference type="Proteomes" id="UP000285624"/>
    </source>
</evidence>
<evidence type="ECO:0000313" key="5">
    <source>
        <dbReference type="Proteomes" id="UP000285883"/>
    </source>
</evidence>
<proteinExistence type="predicted"/>
<sequence length="112" mass="12493">MYRRSGAPRASVRGQRKIDQQSKKTPRTVIGVSAIPLSSRFTHLTDETPRPTEKQHQVTVMDEYWHEAGKGPDPKAAQLDRQMEAYWAAKPAHENSTKTEGDDAAADATMES</sequence>
<dbReference type="EMBL" id="MBDN02000009">
    <property type="protein sequence ID" value="RLN85351.1"/>
    <property type="molecule type" value="Genomic_DNA"/>
</dbReference>
<evidence type="ECO:0000313" key="3">
    <source>
        <dbReference type="EMBL" id="RLN85351.1"/>
    </source>
</evidence>
<feature type="compositionally biased region" description="Basic and acidic residues" evidence="1">
    <location>
        <begin position="91"/>
        <end position="101"/>
    </location>
</feature>
<dbReference type="Proteomes" id="UP000285624">
    <property type="component" value="Unassembled WGS sequence"/>
</dbReference>
<comment type="caution">
    <text evidence="3">The sequence shown here is derived from an EMBL/GenBank/DDBJ whole genome shotgun (WGS) entry which is preliminary data.</text>
</comment>
<keyword evidence="4" id="KW-1185">Reference proteome</keyword>
<dbReference type="AlphaFoldDB" id="A0A3R7K3X0"/>
<organism evidence="3 4">
    <name type="scientific">Phytophthora kernoviae</name>
    <dbReference type="NCBI Taxonomy" id="325452"/>
    <lineage>
        <taxon>Eukaryota</taxon>
        <taxon>Sar</taxon>
        <taxon>Stramenopiles</taxon>
        <taxon>Oomycota</taxon>
        <taxon>Peronosporomycetes</taxon>
        <taxon>Peronosporales</taxon>
        <taxon>Peronosporaceae</taxon>
        <taxon>Phytophthora</taxon>
    </lineage>
</organism>
<reference evidence="4 5" key="1">
    <citation type="submission" date="2018-07" db="EMBL/GenBank/DDBJ databases">
        <title>Genome sequencing of oomycete isolates from Chile give support for New Zealand origin for Phytophthora kernoviae and make available the first Nothophytophthora sp. genome.</title>
        <authorList>
            <person name="Studholme D.J."/>
            <person name="Sanfuentes E."/>
            <person name="Panda P."/>
            <person name="Hill R."/>
            <person name="Sambles C."/>
            <person name="Grant M."/>
            <person name="Williams N.M."/>
            <person name="Mcdougal R.L."/>
        </authorList>
    </citation>
    <scope>NUCLEOTIDE SEQUENCE [LARGE SCALE GENOMIC DNA]</scope>
    <source>
        <strain evidence="2">Chile2</strain>
        <strain evidence="3">Chile4</strain>
    </source>
</reference>
<accession>A0A3R7K3X0</accession>